<gene>
    <name evidence="5" type="ORF">HannXRQ_Chr14g0436881</name>
</gene>
<dbReference type="InterPro" id="IPR020471">
    <property type="entry name" value="AKR"/>
</dbReference>
<dbReference type="Pfam" id="PF13976">
    <property type="entry name" value="gag_pre-integrs"/>
    <property type="match status" value="1"/>
</dbReference>
<keyword evidence="1" id="KW-0064">Aspartyl protease</keyword>
<keyword evidence="1" id="KW-0645">Protease</keyword>
<organism evidence="5 6">
    <name type="scientific">Helianthus annuus</name>
    <name type="common">Common sunflower</name>
    <dbReference type="NCBI Taxonomy" id="4232"/>
    <lineage>
        <taxon>Eukaryota</taxon>
        <taxon>Viridiplantae</taxon>
        <taxon>Streptophyta</taxon>
        <taxon>Embryophyta</taxon>
        <taxon>Tracheophyta</taxon>
        <taxon>Spermatophyta</taxon>
        <taxon>Magnoliopsida</taxon>
        <taxon>eudicotyledons</taxon>
        <taxon>Gunneridae</taxon>
        <taxon>Pentapetalae</taxon>
        <taxon>asterids</taxon>
        <taxon>campanulids</taxon>
        <taxon>Asterales</taxon>
        <taxon>Asteraceae</taxon>
        <taxon>Asteroideae</taxon>
        <taxon>Heliantheae alliance</taxon>
        <taxon>Heliantheae</taxon>
        <taxon>Helianthus</taxon>
    </lineage>
</organism>
<evidence type="ECO:0000256" key="3">
    <source>
        <dbReference type="ARBA" id="ARBA00023002"/>
    </source>
</evidence>
<dbReference type="AlphaFoldDB" id="A0A251SFL5"/>
<dbReference type="InterPro" id="IPR050791">
    <property type="entry name" value="Aldo-Keto_reductase"/>
</dbReference>
<evidence type="ECO:0000259" key="4">
    <source>
        <dbReference type="PROSITE" id="PS50994"/>
    </source>
</evidence>
<dbReference type="SUPFAM" id="SSF51430">
    <property type="entry name" value="NAD(P)-linked oxidoreductase"/>
    <property type="match status" value="2"/>
</dbReference>
<dbReference type="InterPro" id="IPR023210">
    <property type="entry name" value="NADP_OxRdtase_dom"/>
</dbReference>
<dbReference type="Proteomes" id="UP000215914">
    <property type="component" value="Chromosome 14"/>
</dbReference>
<evidence type="ECO:0000313" key="6">
    <source>
        <dbReference type="Proteomes" id="UP000215914"/>
    </source>
</evidence>
<accession>A0A251SFL5</accession>
<evidence type="ECO:0000256" key="2">
    <source>
        <dbReference type="ARBA" id="ARBA00022857"/>
    </source>
</evidence>
<dbReference type="PRINTS" id="PR00069">
    <property type="entry name" value="ALDKETRDTASE"/>
</dbReference>
<dbReference type="PANTHER" id="PTHR43625:SF55">
    <property type="entry name" value="PERAKINE REDUCTASE"/>
    <property type="match status" value="1"/>
</dbReference>
<dbReference type="EMBL" id="CM007903">
    <property type="protein sequence ID" value="OTF97644.1"/>
    <property type="molecule type" value="Genomic_DNA"/>
</dbReference>
<dbReference type="CDD" id="cd09272">
    <property type="entry name" value="RNase_HI_RT_Ty1"/>
    <property type="match status" value="1"/>
</dbReference>
<dbReference type="Gene3D" id="3.30.420.10">
    <property type="entry name" value="Ribonuclease H-like superfamily/Ribonuclease H"/>
    <property type="match status" value="1"/>
</dbReference>
<dbReference type="InterPro" id="IPR054722">
    <property type="entry name" value="PolX-like_BBD"/>
</dbReference>
<dbReference type="Pfam" id="PF07727">
    <property type="entry name" value="RVT_2"/>
    <property type="match status" value="2"/>
</dbReference>
<dbReference type="GO" id="GO:0015074">
    <property type="term" value="P:DNA integration"/>
    <property type="evidence" value="ECO:0007669"/>
    <property type="project" value="InterPro"/>
</dbReference>
<dbReference type="GO" id="GO:0004190">
    <property type="term" value="F:aspartic-type endopeptidase activity"/>
    <property type="evidence" value="ECO:0007669"/>
    <property type="project" value="UniProtKB-KW"/>
</dbReference>
<protein>
    <submittedName>
        <fullName evidence="5">Putative ribonuclease H-like domain-containing protein</fullName>
    </submittedName>
</protein>
<keyword evidence="6" id="KW-1185">Reference proteome</keyword>
<keyword evidence="1" id="KW-0378">Hydrolase</keyword>
<dbReference type="Gene3D" id="3.20.20.100">
    <property type="entry name" value="NADP-dependent oxidoreductase domain"/>
    <property type="match status" value="2"/>
</dbReference>
<dbReference type="SUPFAM" id="SSF53098">
    <property type="entry name" value="Ribonuclease H-like"/>
    <property type="match status" value="1"/>
</dbReference>
<dbReference type="InterPro" id="IPR025724">
    <property type="entry name" value="GAG-pre-integrase_dom"/>
</dbReference>
<dbReference type="InterPro" id="IPR036812">
    <property type="entry name" value="NAD(P)_OxRdtase_dom_sf"/>
</dbReference>
<dbReference type="PANTHER" id="PTHR43625">
    <property type="entry name" value="AFLATOXIN B1 ALDEHYDE REDUCTASE"/>
    <property type="match status" value="1"/>
</dbReference>
<dbReference type="STRING" id="4232.A0A251SFL5"/>
<sequence length="1140" mass="130571">MAGVVRRIKLGSQGMEVSVMGLGCMSLTASAYGPAKPEQDMIKIIHHAVKTGITHLDTSDCYGPHANEILIGKALKGLERGSVQLATKFGIKSLVDCEVCGDPEYVRACCEASLKRLDVDYIDLYYVHRVDSRVPIEITMRELKKLVEEGKIKYIGLSEASPSTIRRAHSVHPITAVQLEWSLWTRDHEEEVIPTCRELGIGIVPSLPLGGGFLALGPKLVEGMLDEDLRKIQKIAEKKGCTMSQLAMAWLLDAKSAKEAWIILHKSYRGETRVKTDESERTDNAVIHTEDDVDEQDDTMFMIFNMEETVKGDCWYLDSGCSNHMSGNRELFSHLDESLKKEVRTGDDKRLEVLGSGNISITIRGRERKIPDVFYVKGLKHNLLSVGQLIGKGYEVAFKGDRCIIKDSNGELLGIVKMTNNKMFPLHLESDLTYVMNMTTSDSSRLWHRRYGHVNMDTLIDMKNKDLVIGLPKIRKDDSTCEGCISGKHARKPFHKKMVWQATEPLQLVHSDICGPMRTESIGGCRYFITFIDDYTRKTWVYFLKFKSEALYHFKNFRVLNEKQSNHVIKTLRTDRGGEYCSKAFQEYLRLNGIRHQLTNSYTPQQNGVAERKNRTLMELSRSMMNIKQLPNCYWAEAVACTTYILNRTITKTRPNITPYEAWNGQKPNQWTGEMDSINKNHTWVLVDPPKHQKPIGVKWIYKTKYDEKGNVDKYKARLVVKGYRQKYGIDYQEVFAPVIRFETVRIVLALAAHYGWYLHQMDVKTAFLNGKLNEQVYIEQPQGYVKQGEEQKVMSSSASPLWFKTSTKSMFEMTDMGRLHYFLGMEVLYEDGNVILSQRKYRKNLLDKYKMRQCNTVSTPMEYGLKLSKDDPEEFVDEGVYRSLVGSLMYLTNTRPDIMFAVSKISRFMENPRKNHWEAAKRILRYIKGTQNQGITYSKGGKKVLIGLVIVTMQEIWMIARAHPEYIFHLGSGPISWQSKKQKALWIKGILDDLQETNVSSIPLYCDNKSTICLARDPVYHGKSKHIRVKYHFIRDLVKKGELNVIFCATKDQIADIMTKALQPKDFIRLKELLRMSPEIHSSLFKDFQQWLLHQGTDLSPIPGSSKMENFNQNVGALSVKLSPQDMVELEYIASVNAF</sequence>
<feature type="domain" description="Integrase catalytic" evidence="4">
    <location>
        <begin position="501"/>
        <end position="667"/>
    </location>
</feature>
<dbReference type="PROSITE" id="PS50994">
    <property type="entry name" value="INTEGRASE"/>
    <property type="match status" value="1"/>
</dbReference>
<evidence type="ECO:0000256" key="1">
    <source>
        <dbReference type="ARBA" id="ARBA00022750"/>
    </source>
</evidence>
<reference evidence="6" key="1">
    <citation type="journal article" date="2017" name="Nature">
        <title>The sunflower genome provides insights into oil metabolism, flowering and Asterid evolution.</title>
        <authorList>
            <person name="Badouin H."/>
            <person name="Gouzy J."/>
            <person name="Grassa C.J."/>
            <person name="Murat F."/>
            <person name="Staton S.E."/>
            <person name="Cottret L."/>
            <person name="Lelandais-Briere C."/>
            <person name="Owens G.L."/>
            <person name="Carrere S."/>
            <person name="Mayjonade B."/>
            <person name="Legrand L."/>
            <person name="Gill N."/>
            <person name="Kane N.C."/>
            <person name="Bowers J.E."/>
            <person name="Hubner S."/>
            <person name="Bellec A."/>
            <person name="Berard A."/>
            <person name="Berges H."/>
            <person name="Blanchet N."/>
            <person name="Boniface M.C."/>
            <person name="Brunel D."/>
            <person name="Catrice O."/>
            <person name="Chaidir N."/>
            <person name="Claudel C."/>
            <person name="Donnadieu C."/>
            <person name="Faraut T."/>
            <person name="Fievet G."/>
            <person name="Helmstetter N."/>
            <person name="King M."/>
            <person name="Knapp S.J."/>
            <person name="Lai Z."/>
            <person name="Le Paslier M.C."/>
            <person name="Lippi Y."/>
            <person name="Lorenzon L."/>
            <person name="Mandel J.R."/>
            <person name="Marage G."/>
            <person name="Marchand G."/>
            <person name="Marquand E."/>
            <person name="Bret-Mestries E."/>
            <person name="Morien E."/>
            <person name="Nambeesan S."/>
            <person name="Nguyen T."/>
            <person name="Pegot-Espagnet P."/>
            <person name="Pouilly N."/>
            <person name="Raftis F."/>
            <person name="Sallet E."/>
            <person name="Schiex T."/>
            <person name="Thomas J."/>
            <person name="Vandecasteele C."/>
            <person name="Vares D."/>
            <person name="Vear F."/>
            <person name="Vautrin S."/>
            <person name="Crespi M."/>
            <person name="Mangin B."/>
            <person name="Burke J.M."/>
            <person name="Salse J."/>
            <person name="Munos S."/>
            <person name="Vincourt P."/>
            <person name="Rieseberg L.H."/>
            <person name="Langlade N.B."/>
        </authorList>
    </citation>
    <scope>NUCLEOTIDE SEQUENCE [LARGE SCALE GENOMIC DNA]</scope>
    <source>
        <strain evidence="6">cv. SF193</strain>
    </source>
</reference>
<dbReference type="InParanoid" id="A0A251SFL5"/>
<dbReference type="GO" id="GO:0005737">
    <property type="term" value="C:cytoplasm"/>
    <property type="evidence" value="ECO:0000318"/>
    <property type="project" value="GO_Central"/>
</dbReference>
<dbReference type="InterPro" id="IPR043502">
    <property type="entry name" value="DNA/RNA_pol_sf"/>
</dbReference>
<dbReference type="InterPro" id="IPR012337">
    <property type="entry name" value="RNaseH-like_sf"/>
</dbReference>
<name>A0A251SFL5_HELAN</name>
<keyword evidence="2" id="KW-0521">NADP</keyword>
<dbReference type="InterPro" id="IPR013103">
    <property type="entry name" value="RVT_2"/>
</dbReference>
<dbReference type="SUPFAM" id="SSF56672">
    <property type="entry name" value="DNA/RNA polymerases"/>
    <property type="match status" value="1"/>
</dbReference>
<keyword evidence="3" id="KW-0560">Oxidoreductase</keyword>
<dbReference type="InterPro" id="IPR001584">
    <property type="entry name" value="Integrase_cat-core"/>
</dbReference>
<dbReference type="GO" id="GO:0003676">
    <property type="term" value="F:nucleic acid binding"/>
    <property type="evidence" value="ECO:0007669"/>
    <property type="project" value="InterPro"/>
</dbReference>
<dbReference type="InterPro" id="IPR036397">
    <property type="entry name" value="RNaseH_sf"/>
</dbReference>
<dbReference type="Pfam" id="PF00665">
    <property type="entry name" value="rve"/>
    <property type="match status" value="1"/>
</dbReference>
<dbReference type="Pfam" id="PF00248">
    <property type="entry name" value="Aldo_ket_red"/>
    <property type="match status" value="1"/>
</dbReference>
<dbReference type="GO" id="GO:0016491">
    <property type="term" value="F:oxidoreductase activity"/>
    <property type="evidence" value="ECO:0007669"/>
    <property type="project" value="UniProtKB-KW"/>
</dbReference>
<evidence type="ECO:0000313" key="5">
    <source>
        <dbReference type="EMBL" id="OTF97644.1"/>
    </source>
</evidence>
<proteinExistence type="predicted"/>
<dbReference type="Pfam" id="PF22936">
    <property type="entry name" value="Pol_BBD"/>
    <property type="match status" value="1"/>
</dbReference>